<dbReference type="RefSeq" id="WP_134826225.1">
    <property type="nucleotide sequence ID" value="NZ_SPDQ01000012.1"/>
</dbReference>
<proteinExistence type="predicted"/>
<dbReference type="Proteomes" id="UP000297555">
    <property type="component" value="Unassembled WGS sequence"/>
</dbReference>
<name>A0A4Y8VLD1_9PSED</name>
<accession>A0A4Y8VLD1</accession>
<evidence type="ECO:0000313" key="2">
    <source>
        <dbReference type="Proteomes" id="UP000297555"/>
    </source>
</evidence>
<organism evidence="1 2">
    <name type="scientific">Pseudomonas kribbensis</name>
    <dbReference type="NCBI Taxonomy" id="1628086"/>
    <lineage>
        <taxon>Bacteria</taxon>
        <taxon>Pseudomonadati</taxon>
        <taxon>Pseudomonadota</taxon>
        <taxon>Gammaproteobacteria</taxon>
        <taxon>Pseudomonadales</taxon>
        <taxon>Pseudomonadaceae</taxon>
        <taxon>Pseudomonas</taxon>
    </lineage>
</organism>
<dbReference type="AlphaFoldDB" id="A0A4Y8VLD1"/>
<dbReference type="EMBL" id="SPDQ01000012">
    <property type="protein sequence ID" value="TFH81161.1"/>
    <property type="molecule type" value="Genomic_DNA"/>
</dbReference>
<comment type="caution">
    <text evidence="1">The sequence shown here is derived from an EMBL/GenBank/DDBJ whole genome shotgun (WGS) entry which is preliminary data.</text>
</comment>
<protein>
    <submittedName>
        <fullName evidence="1">HEAT repeat domain-containing protein</fullName>
    </submittedName>
</protein>
<gene>
    <name evidence="1" type="ORF">E4J90_10060</name>
</gene>
<evidence type="ECO:0000313" key="1">
    <source>
        <dbReference type="EMBL" id="TFH81161.1"/>
    </source>
</evidence>
<sequence length="140" mass="16082">MDSKAFDEYNYWLGQSEDSNWNEYITEQVAKGVLGKFSADDWSRLNDTILSREEYWQERSAAALGEHRSTQAIEILKKLLDSPFTEVLIASASELDWSEAPIENKYAKKIQAVIDTLNHEELESYPELENLLKKASSAQF</sequence>
<reference evidence="1 2" key="1">
    <citation type="submission" date="2019-03" db="EMBL/GenBank/DDBJ databases">
        <title>Draft genome sequence of humic substances-degrading Pseudomonas kribbensis CHA-19 from forest soil.</title>
        <authorList>
            <person name="Kim D."/>
        </authorList>
    </citation>
    <scope>NUCLEOTIDE SEQUENCE [LARGE SCALE GENOMIC DNA]</scope>
    <source>
        <strain evidence="1 2">CHA-19</strain>
    </source>
</reference>
<dbReference type="OrthoDB" id="6873127at2"/>